<evidence type="ECO:0000256" key="2">
    <source>
        <dbReference type="ARBA" id="ARBA00022801"/>
    </source>
</evidence>
<evidence type="ECO:0000256" key="3">
    <source>
        <dbReference type="ARBA" id="ARBA00022912"/>
    </source>
</evidence>
<dbReference type="PANTHER" id="PTHR45948:SF2">
    <property type="entry name" value="DUAL SPECIFICITY PROTEIN PHOSPHATASE"/>
    <property type="match status" value="1"/>
</dbReference>
<dbReference type="GO" id="GO:0004725">
    <property type="term" value="F:protein tyrosine phosphatase activity"/>
    <property type="evidence" value="ECO:0007669"/>
    <property type="project" value="TreeGrafter"/>
</dbReference>
<dbReference type="GO" id="GO:0004722">
    <property type="term" value="F:protein serine/threonine phosphatase activity"/>
    <property type="evidence" value="ECO:0007669"/>
    <property type="project" value="UniProtKB-EC"/>
</dbReference>
<evidence type="ECO:0000256" key="1">
    <source>
        <dbReference type="ARBA" id="ARBA00008601"/>
    </source>
</evidence>
<dbReference type="KEGG" id="vg:36841686"/>
<dbReference type="GO" id="GO:0007165">
    <property type="term" value="P:signal transduction"/>
    <property type="evidence" value="ECO:0007669"/>
    <property type="project" value="TreeGrafter"/>
</dbReference>
<accession>A0A2U7UGS6</accession>
<dbReference type="PROSITE" id="PS50056">
    <property type="entry name" value="TYR_PHOSPHATASE_2"/>
    <property type="match status" value="1"/>
</dbReference>
<keyword evidence="2" id="KW-0378">Hydrolase</keyword>
<gene>
    <name evidence="9" type="ORF">pmac_cds_543</name>
</gene>
<dbReference type="InterPro" id="IPR000387">
    <property type="entry name" value="Tyr_Pase_dom"/>
</dbReference>
<comment type="catalytic activity">
    <reaction evidence="4">
        <text>O-phospho-L-seryl-[protein] + H2O = L-seryl-[protein] + phosphate</text>
        <dbReference type="Rhea" id="RHEA:20629"/>
        <dbReference type="Rhea" id="RHEA-COMP:9863"/>
        <dbReference type="Rhea" id="RHEA-COMP:11604"/>
        <dbReference type="ChEBI" id="CHEBI:15377"/>
        <dbReference type="ChEBI" id="CHEBI:29999"/>
        <dbReference type="ChEBI" id="CHEBI:43474"/>
        <dbReference type="ChEBI" id="CHEBI:83421"/>
        <dbReference type="EC" id="3.1.3.16"/>
    </reaction>
</comment>
<dbReference type="PANTHER" id="PTHR45948">
    <property type="entry name" value="DUAL SPECIFICITY PROTEIN PHOSPHATASE DDB_G0269404-RELATED"/>
    <property type="match status" value="1"/>
</dbReference>
<feature type="region of interest" description="Disordered" evidence="6">
    <location>
        <begin position="233"/>
        <end position="255"/>
    </location>
</feature>
<evidence type="ECO:0000259" key="7">
    <source>
        <dbReference type="PROSITE" id="PS50054"/>
    </source>
</evidence>
<evidence type="ECO:0000256" key="4">
    <source>
        <dbReference type="ARBA" id="ARBA00047761"/>
    </source>
</evidence>
<dbReference type="Gene3D" id="3.90.190.10">
    <property type="entry name" value="Protein tyrosine phosphatase superfamily"/>
    <property type="match status" value="1"/>
</dbReference>
<dbReference type="Pfam" id="PF00782">
    <property type="entry name" value="DSPc"/>
    <property type="match status" value="1"/>
</dbReference>
<dbReference type="Proteomes" id="UP000249758">
    <property type="component" value="Segment"/>
</dbReference>
<dbReference type="InterPro" id="IPR029021">
    <property type="entry name" value="Prot-tyrosine_phosphatase-like"/>
</dbReference>
<dbReference type="SMART" id="SM00195">
    <property type="entry name" value="DSPc"/>
    <property type="match status" value="1"/>
</dbReference>
<dbReference type="InterPro" id="IPR000340">
    <property type="entry name" value="Dual-sp_phosphatase_cat-dom"/>
</dbReference>
<reference evidence="9" key="1">
    <citation type="journal article" date="2018" name="Nat. Commun.">
        <title>Diversity and evolution of the emerging Pandoraviridae family.</title>
        <authorList>
            <person name="Legendre M."/>
            <person name="Fabre E."/>
            <person name="Poirot O."/>
            <person name="Jeudy S."/>
            <person name="Lartigue A."/>
            <person name="Alempic J.M."/>
            <person name="Beucher L."/>
            <person name="Philippe N."/>
            <person name="Bertaux L."/>
            <person name="Christo-Foroux E."/>
            <person name="Labadie K."/>
            <person name="Coute Y."/>
            <person name="Abergel C."/>
            <person name="Claverie J.M."/>
        </authorList>
    </citation>
    <scope>NUCLEOTIDE SEQUENCE [LARGE SCALE GENOMIC DNA]</scope>
    <source>
        <strain evidence="9">Macleodensis</strain>
    </source>
</reference>
<sequence>MQPAAGRLSIDGNTAPPPEISQLLFKERRPASGMAGTTVDRVVDDVQRTQHDHSTPCDCRVYDHNHHYGDRNRQGHDGDDDDMCPFADRVRCRLHLGDLRALDAMVRNDAAHQARWCVVTVLSERDLDGLALPRHVDAHHIIIAEDDLGVDLTPAFAPAHDVITLAMARGKSVLVHCMGGISRSTTILAAHLILQEGLTASEAMTVIRKVRRRAGPNASFWQQLRDLAAKVTRVSSALSPPPPPLPPATADAGHA</sequence>
<dbReference type="EMBL" id="MG011691">
    <property type="protein sequence ID" value="AVK77231.1"/>
    <property type="molecule type" value="Genomic_DNA"/>
</dbReference>
<evidence type="ECO:0000259" key="8">
    <source>
        <dbReference type="PROSITE" id="PS50056"/>
    </source>
</evidence>
<dbReference type="InterPro" id="IPR020422">
    <property type="entry name" value="TYR_PHOSPHATASE_DUAL_dom"/>
</dbReference>
<dbReference type="RefSeq" id="YP_009481227.1">
    <property type="nucleotide sequence ID" value="NC_037665.1"/>
</dbReference>
<dbReference type="SUPFAM" id="SSF52799">
    <property type="entry name" value="(Phosphotyrosine protein) phosphatases II"/>
    <property type="match status" value="1"/>
</dbReference>
<evidence type="ECO:0000313" key="9">
    <source>
        <dbReference type="EMBL" id="AVK77231.1"/>
    </source>
</evidence>
<evidence type="ECO:0000256" key="5">
    <source>
        <dbReference type="ARBA" id="ARBA00048336"/>
    </source>
</evidence>
<dbReference type="GeneID" id="36841686"/>
<protein>
    <submittedName>
        <fullName evidence="9">Protein tyrosine phosphatase incomplete domain containing protein</fullName>
    </submittedName>
</protein>
<feature type="domain" description="Tyrosine-protein phosphatase" evidence="7">
    <location>
        <begin position="86"/>
        <end position="233"/>
    </location>
</feature>
<feature type="domain" description="Tyrosine specific protein phosphatases" evidence="8">
    <location>
        <begin position="154"/>
        <end position="211"/>
    </location>
</feature>
<name>A0A2U7UGS6_9VIRU</name>
<evidence type="ECO:0000256" key="6">
    <source>
        <dbReference type="SAM" id="MobiDB-lite"/>
    </source>
</evidence>
<comment type="similarity">
    <text evidence="1">Belongs to the protein-tyrosine phosphatase family. Non-receptor class dual specificity subfamily.</text>
</comment>
<dbReference type="PROSITE" id="PS50054">
    <property type="entry name" value="TYR_PHOSPHATASE_DUAL"/>
    <property type="match status" value="1"/>
</dbReference>
<dbReference type="InterPro" id="IPR016130">
    <property type="entry name" value="Tyr_Pase_AS"/>
</dbReference>
<dbReference type="CDD" id="cd14498">
    <property type="entry name" value="DSP"/>
    <property type="match status" value="1"/>
</dbReference>
<keyword evidence="3" id="KW-0904">Protein phosphatase</keyword>
<dbReference type="PROSITE" id="PS00383">
    <property type="entry name" value="TYR_PHOSPHATASE_1"/>
    <property type="match status" value="1"/>
</dbReference>
<organism evidence="9">
    <name type="scientific">Pandoravirus macleodensis</name>
    <dbReference type="NCBI Taxonomy" id="2107707"/>
    <lineage>
        <taxon>Viruses</taxon>
        <taxon>Pandoravirus</taxon>
    </lineage>
</organism>
<comment type="catalytic activity">
    <reaction evidence="5">
        <text>O-phospho-L-threonyl-[protein] + H2O = L-threonyl-[protein] + phosphate</text>
        <dbReference type="Rhea" id="RHEA:47004"/>
        <dbReference type="Rhea" id="RHEA-COMP:11060"/>
        <dbReference type="Rhea" id="RHEA-COMP:11605"/>
        <dbReference type="ChEBI" id="CHEBI:15377"/>
        <dbReference type="ChEBI" id="CHEBI:30013"/>
        <dbReference type="ChEBI" id="CHEBI:43474"/>
        <dbReference type="ChEBI" id="CHEBI:61977"/>
        <dbReference type="EC" id="3.1.3.16"/>
    </reaction>
</comment>
<proteinExistence type="inferred from homology"/>